<evidence type="ECO:0000256" key="1">
    <source>
        <dbReference type="SAM" id="Phobius"/>
    </source>
</evidence>
<name>A0A0E9RES9_ANGAN</name>
<accession>A0A0E9RES9</accession>
<sequence length="68" mass="8132">MTRYARTCDIRKNFSVSWLDLVCHFTVILTFYCCKIVIKIIIIIVFYFNHGYCVPLFVSHCECLLFEQ</sequence>
<keyword evidence="1" id="KW-1133">Transmembrane helix</keyword>
<feature type="transmembrane region" description="Helical" evidence="1">
    <location>
        <begin position="21"/>
        <end position="48"/>
    </location>
</feature>
<evidence type="ECO:0000313" key="2">
    <source>
        <dbReference type="EMBL" id="JAH27599.1"/>
    </source>
</evidence>
<keyword evidence="1" id="KW-0812">Transmembrane</keyword>
<proteinExistence type="predicted"/>
<protein>
    <submittedName>
        <fullName evidence="2">Uncharacterized protein</fullName>
    </submittedName>
</protein>
<dbReference type="AlphaFoldDB" id="A0A0E9RES9"/>
<dbReference type="EMBL" id="GBXM01080978">
    <property type="protein sequence ID" value="JAH27599.1"/>
    <property type="molecule type" value="Transcribed_RNA"/>
</dbReference>
<keyword evidence="1" id="KW-0472">Membrane</keyword>
<reference evidence="2" key="1">
    <citation type="submission" date="2014-11" db="EMBL/GenBank/DDBJ databases">
        <authorList>
            <person name="Amaro Gonzalez C."/>
        </authorList>
    </citation>
    <scope>NUCLEOTIDE SEQUENCE</scope>
</reference>
<organism evidence="2">
    <name type="scientific">Anguilla anguilla</name>
    <name type="common">European freshwater eel</name>
    <name type="synonym">Muraena anguilla</name>
    <dbReference type="NCBI Taxonomy" id="7936"/>
    <lineage>
        <taxon>Eukaryota</taxon>
        <taxon>Metazoa</taxon>
        <taxon>Chordata</taxon>
        <taxon>Craniata</taxon>
        <taxon>Vertebrata</taxon>
        <taxon>Euteleostomi</taxon>
        <taxon>Actinopterygii</taxon>
        <taxon>Neopterygii</taxon>
        <taxon>Teleostei</taxon>
        <taxon>Anguilliformes</taxon>
        <taxon>Anguillidae</taxon>
        <taxon>Anguilla</taxon>
    </lineage>
</organism>
<reference evidence="2" key="2">
    <citation type="journal article" date="2015" name="Fish Shellfish Immunol.">
        <title>Early steps in the European eel (Anguilla anguilla)-Vibrio vulnificus interaction in the gills: Role of the RtxA13 toxin.</title>
        <authorList>
            <person name="Callol A."/>
            <person name="Pajuelo D."/>
            <person name="Ebbesson L."/>
            <person name="Teles M."/>
            <person name="MacKenzie S."/>
            <person name="Amaro C."/>
        </authorList>
    </citation>
    <scope>NUCLEOTIDE SEQUENCE</scope>
</reference>